<dbReference type="SUPFAM" id="SSF49265">
    <property type="entry name" value="Fibronectin type III"/>
    <property type="match status" value="1"/>
</dbReference>
<protein>
    <recommendedName>
        <fullName evidence="2">Fibrobacter succinogenes major paralogous domain-containing protein</fullName>
    </recommendedName>
</protein>
<organism evidence="3 4">
    <name type="scientific">Mucilaginibacter achroorhodeus</name>
    <dbReference type="NCBI Taxonomy" id="2599294"/>
    <lineage>
        <taxon>Bacteria</taxon>
        <taxon>Pseudomonadati</taxon>
        <taxon>Bacteroidota</taxon>
        <taxon>Sphingobacteriia</taxon>
        <taxon>Sphingobacteriales</taxon>
        <taxon>Sphingobacteriaceae</taxon>
        <taxon>Mucilaginibacter</taxon>
    </lineage>
</organism>
<dbReference type="OrthoDB" id="9805760at2"/>
<dbReference type="InterPro" id="IPR013783">
    <property type="entry name" value="Ig-like_fold"/>
</dbReference>
<evidence type="ECO:0000256" key="1">
    <source>
        <dbReference type="SAM" id="SignalP"/>
    </source>
</evidence>
<dbReference type="RefSeq" id="WP_146273107.1">
    <property type="nucleotide sequence ID" value="NZ_VOEI01000007.1"/>
</dbReference>
<dbReference type="EMBL" id="VOEI01000007">
    <property type="protein sequence ID" value="TWR24229.1"/>
    <property type="molecule type" value="Genomic_DNA"/>
</dbReference>
<comment type="caution">
    <text evidence="3">The sequence shown here is derived from an EMBL/GenBank/DDBJ whole genome shotgun (WGS) entry which is preliminary data.</text>
</comment>
<feature type="chain" id="PRO_5021822385" description="Fibrobacter succinogenes major paralogous domain-containing protein" evidence="1">
    <location>
        <begin position="24"/>
        <end position="324"/>
    </location>
</feature>
<name>A0A563U1A4_9SPHI</name>
<reference evidence="3 4" key="1">
    <citation type="submission" date="2019-07" db="EMBL/GenBank/DDBJ databases">
        <authorList>
            <person name="Kim J."/>
        </authorList>
    </citation>
    <scope>NUCLEOTIDE SEQUENCE [LARGE SCALE GENOMIC DNA]</scope>
    <source>
        <strain evidence="3 4">MJ1a</strain>
    </source>
</reference>
<dbReference type="Pfam" id="PF09603">
    <property type="entry name" value="Fib_succ_major"/>
    <property type="match status" value="1"/>
</dbReference>
<dbReference type="InterPro" id="IPR036116">
    <property type="entry name" value="FN3_sf"/>
</dbReference>
<proteinExistence type="predicted"/>
<dbReference type="InterPro" id="IPR011871">
    <property type="entry name" value="Fib_succ_major"/>
</dbReference>
<evidence type="ECO:0000313" key="3">
    <source>
        <dbReference type="EMBL" id="TWR24229.1"/>
    </source>
</evidence>
<keyword evidence="1" id="KW-0732">Signal</keyword>
<feature type="domain" description="Fibrobacter succinogenes major paralogous" evidence="2">
    <location>
        <begin position="142"/>
        <end position="322"/>
    </location>
</feature>
<dbReference type="AlphaFoldDB" id="A0A563U1A4"/>
<dbReference type="CDD" id="cd00063">
    <property type="entry name" value="FN3"/>
    <property type="match status" value="1"/>
</dbReference>
<accession>A0A563U1A4</accession>
<dbReference type="NCBIfam" id="TIGR02145">
    <property type="entry name" value="Fib_succ_major"/>
    <property type="match status" value="1"/>
</dbReference>
<gene>
    <name evidence="3" type="ORF">FPZ42_17245</name>
</gene>
<dbReference type="Gene3D" id="2.60.40.10">
    <property type="entry name" value="Immunoglobulins"/>
    <property type="match status" value="1"/>
</dbReference>
<feature type="signal peptide" evidence="1">
    <location>
        <begin position="1"/>
        <end position="23"/>
    </location>
</feature>
<dbReference type="PROSITE" id="PS51257">
    <property type="entry name" value="PROKAR_LIPOPROTEIN"/>
    <property type="match status" value="1"/>
</dbReference>
<dbReference type="InterPro" id="IPR003961">
    <property type="entry name" value="FN3_dom"/>
</dbReference>
<sequence>MKTTLKALSLVVVAMLFILSACKKDQPNLPDPIAATVTIESKPISTATNEISVKGLISLSDTNSVINRGFCISATPNPTTASIITKVPGGSGTLATSITGLMPGTTYYIRAFAVTAAGIAYSDNLKVTTDVVDIDGNIYKTVNIGNSVWLVQNLKVTHFRNGEPIDYLTREDDWRYLSGYCDYNFDSLLGDTYGHLYNFAAISDTRNICPAGWRLPKGDDWREIFWLPGLTNTATGAMKEAGTDHWISPNVGATNQTGFTGLPAGIRNNLGFYSLGTSTIYWSDPSEIYTTTLLNNVETVAGTMNGLRDGTGMMGCSVRCVKID</sequence>
<keyword evidence="4" id="KW-1185">Reference proteome</keyword>
<dbReference type="Proteomes" id="UP000318010">
    <property type="component" value="Unassembled WGS sequence"/>
</dbReference>
<evidence type="ECO:0000313" key="4">
    <source>
        <dbReference type="Proteomes" id="UP000318010"/>
    </source>
</evidence>
<evidence type="ECO:0000259" key="2">
    <source>
        <dbReference type="Pfam" id="PF09603"/>
    </source>
</evidence>